<keyword evidence="1" id="KW-1133">Transmembrane helix</keyword>
<evidence type="ECO:0000256" key="1">
    <source>
        <dbReference type="SAM" id="Phobius"/>
    </source>
</evidence>
<name>A0A1V0SDV5_9VIRU</name>
<protein>
    <submittedName>
        <fullName evidence="2">Uncharacterized protein</fullName>
    </submittedName>
</protein>
<sequence length="169" mass="19834">MNQIKEILIDLREEFELLNMYLISTDKSLLIVNIPMRSIFSNVEWISTISTKNNIYLMCRSSVRSKKVKDKYFKNNNNIKSIDGGIKKIEMNKLFRNRIKIIKGDGGFGLQQYMQLAFIIMLFLVLVLLYLGVDTRYVEIFIIILILFIIYQLYIQSCWIGSMVPLSNK</sequence>
<dbReference type="Gene3D" id="3.40.250.10">
    <property type="entry name" value="Rhodanese-like domain"/>
    <property type="match status" value="1"/>
</dbReference>
<organism evidence="2">
    <name type="scientific">Indivirus ILV1</name>
    <dbReference type="NCBI Taxonomy" id="1977633"/>
    <lineage>
        <taxon>Viruses</taxon>
        <taxon>Varidnaviria</taxon>
        <taxon>Bamfordvirae</taxon>
        <taxon>Nucleocytoviricota</taxon>
        <taxon>Megaviricetes</taxon>
        <taxon>Imitervirales</taxon>
        <taxon>Mimiviridae</taxon>
        <taxon>Klosneuvirinae</taxon>
        <taxon>Indivirus</taxon>
    </lineage>
</organism>
<proteinExistence type="predicted"/>
<keyword evidence="1" id="KW-0472">Membrane</keyword>
<evidence type="ECO:0000313" key="2">
    <source>
        <dbReference type="EMBL" id="ARF09895.1"/>
    </source>
</evidence>
<accession>A0A1V0SDV5</accession>
<reference evidence="2" key="1">
    <citation type="journal article" date="2017" name="Science">
        <title>Giant viruses with an expanded complement of translation system components.</title>
        <authorList>
            <person name="Schulz F."/>
            <person name="Yutin N."/>
            <person name="Ivanova N.N."/>
            <person name="Ortega D.R."/>
            <person name="Lee T.K."/>
            <person name="Vierheilig J."/>
            <person name="Daims H."/>
            <person name="Horn M."/>
            <person name="Wagner M."/>
            <person name="Jensen G.J."/>
            <person name="Kyrpides N.C."/>
            <person name="Koonin E.V."/>
            <person name="Woyke T."/>
        </authorList>
    </citation>
    <scope>NUCLEOTIDE SEQUENCE</scope>
    <source>
        <strain evidence="2">ILV1</strain>
    </source>
</reference>
<dbReference type="CDD" id="cd00158">
    <property type="entry name" value="RHOD"/>
    <property type="match status" value="1"/>
</dbReference>
<dbReference type="InterPro" id="IPR036873">
    <property type="entry name" value="Rhodanese-like_dom_sf"/>
</dbReference>
<feature type="transmembrane region" description="Helical" evidence="1">
    <location>
        <begin position="137"/>
        <end position="155"/>
    </location>
</feature>
<keyword evidence="1" id="KW-0812">Transmembrane</keyword>
<dbReference type="EMBL" id="KY684089">
    <property type="protein sequence ID" value="ARF09895.1"/>
    <property type="molecule type" value="Genomic_DNA"/>
</dbReference>
<gene>
    <name evidence="2" type="ORF">Indivirus_5_18</name>
</gene>
<feature type="transmembrane region" description="Helical" evidence="1">
    <location>
        <begin position="113"/>
        <end position="131"/>
    </location>
</feature>